<feature type="transmembrane region" description="Helical" evidence="1">
    <location>
        <begin position="6"/>
        <end position="27"/>
    </location>
</feature>
<organism evidence="2 3">
    <name type="scientific">Marivirga aurantiaca</name>
    <dbReference type="NCBI Taxonomy" id="2802615"/>
    <lineage>
        <taxon>Bacteria</taxon>
        <taxon>Pseudomonadati</taxon>
        <taxon>Bacteroidota</taxon>
        <taxon>Cytophagia</taxon>
        <taxon>Cytophagales</taxon>
        <taxon>Marivirgaceae</taxon>
        <taxon>Marivirga</taxon>
    </lineage>
</organism>
<gene>
    <name evidence="2" type="ORF">JKA74_03415</name>
</gene>
<accession>A0A934WVZ7</accession>
<feature type="transmembrane region" description="Helical" evidence="1">
    <location>
        <begin position="59"/>
        <end position="82"/>
    </location>
</feature>
<keyword evidence="1" id="KW-0812">Transmembrane</keyword>
<dbReference type="EMBL" id="JAEQBW010000001">
    <property type="protein sequence ID" value="MBK6264074.1"/>
    <property type="molecule type" value="Genomic_DNA"/>
</dbReference>
<dbReference type="RefSeq" id="WP_201429751.1">
    <property type="nucleotide sequence ID" value="NZ_JAEQBW010000001.1"/>
</dbReference>
<keyword evidence="3" id="KW-1185">Reference proteome</keyword>
<name>A0A934WVZ7_9BACT</name>
<comment type="caution">
    <text evidence="2">The sequence shown here is derived from an EMBL/GenBank/DDBJ whole genome shotgun (WGS) entry which is preliminary data.</text>
</comment>
<evidence type="ECO:0000313" key="2">
    <source>
        <dbReference type="EMBL" id="MBK6264074.1"/>
    </source>
</evidence>
<sequence length="167" mass="18773">MTFSNFLLTIFSGLAGTLIMTAIMYLYARVSKKDTRVVHVLGTMLTGSSSQVSLESKKVLLTGSMAHLGIGMLFSLMYFLLWNWGVFDITVTDSVIIGALSGGISIIVWRSYFVLHRNPPVLSLFHYFIALFISHIVFGVVTVNMFRLISDDPQFWYRMKQDLSASL</sequence>
<evidence type="ECO:0000256" key="1">
    <source>
        <dbReference type="SAM" id="Phobius"/>
    </source>
</evidence>
<keyword evidence="1" id="KW-1133">Transmembrane helix</keyword>
<reference evidence="2" key="1">
    <citation type="submission" date="2021-01" db="EMBL/GenBank/DDBJ databases">
        <title>Marivirga aurantiaca sp. nov., isolated from intertidal surface sediments.</title>
        <authorList>
            <person name="Zhang M."/>
        </authorList>
    </citation>
    <scope>NUCLEOTIDE SEQUENCE</scope>
    <source>
        <strain evidence="2">S37H4</strain>
    </source>
</reference>
<evidence type="ECO:0000313" key="3">
    <source>
        <dbReference type="Proteomes" id="UP000611723"/>
    </source>
</evidence>
<dbReference type="Proteomes" id="UP000611723">
    <property type="component" value="Unassembled WGS sequence"/>
</dbReference>
<protein>
    <submittedName>
        <fullName evidence="2">Uncharacterized protein</fullName>
    </submittedName>
</protein>
<feature type="transmembrane region" description="Helical" evidence="1">
    <location>
        <begin position="94"/>
        <end position="115"/>
    </location>
</feature>
<dbReference type="AlphaFoldDB" id="A0A934WVZ7"/>
<feature type="transmembrane region" description="Helical" evidence="1">
    <location>
        <begin position="127"/>
        <end position="149"/>
    </location>
</feature>
<proteinExistence type="predicted"/>
<keyword evidence="1" id="KW-0472">Membrane</keyword>